<reference evidence="3" key="1">
    <citation type="submission" date="2010-08" db="EMBL/GenBank/DDBJ databases">
        <authorList>
            <consortium name="Caenorhabditis japonica Sequencing Consortium"/>
            <person name="Wilson R.K."/>
        </authorList>
    </citation>
    <scope>NUCLEOTIDE SEQUENCE [LARGE SCALE GENOMIC DNA]</scope>
    <source>
        <strain evidence="3">DF5081</strain>
    </source>
</reference>
<dbReference type="Proteomes" id="UP000005237">
    <property type="component" value="Unassembled WGS sequence"/>
</dbReference>
<name>A0A8R1E9V1_CAEJA</name>
<feature type="compositionally biased region" description="Polar residues" evidence="1">
    <location>
        <begin position="46"/>
        <end position="63"/>
    </location>
</feature>
<dbReference type="AlphaFoldDB" id="A0A8R1E9V1"/>
<proteinExistence type="predicted"/>
<evidence type="ECO:0000256" key="1">
    <source>
        <dbReference type="SAM" id="MobiDB-lite"/>
    </source>
</evidence>
<evidence type="ECO:0000313" key="3">
    <source>
        <dbReference type="Proteomes" id="UP000005237"/>
    </source>
</evidence>
<evidence type="ECO:0000313" key="2">
    <source>
        <dbReference type="EnsemblMetazoa" id="CJA30717.1"/>
    </source>
</evidence>
<dbReference type="EnsemblMetazoa" id="CJA30717.1">
    <property type="protein sequence ID" value="CJA30717.1"/>
    <property type="gene ID" value="WBGene00206564"/>
</dbReference>
<organism evidence="2 3">
    <name type="scientific">Caenorhabditis japonica</name>
    <dbReference type="NCBI Taxonomy" id="281687"/>
    <lineage>
        <taxon>Eukaryota</taxon>
        <taxon>Metazoa</taxon>
        <taxon>Ecdysozoa</taxon>
        <taxon>Nematoda</taxon>
        <taxon>Chromadorea</taxon>
        <taxon>Rhabditida</taxon>
        <taxon>Rhabditina</taxon>
        <taxon>Rhabditomorpha</taxon>
        <taxon>Rhabditoidea</taxon>
        <taxon>Rhabditidae</taxon>
        <taxon>Peloderinae</taxon>
        <taxon>Caenorhabditis</taxon>
    </lineage>
</organism>
<keyword evidence="3" id="KW-1185">Reference proteome</keyword>
<sequence length="88" mass="9573">MSRPESVLMLARKFGEISASQENEFHKSRLSLSSGKENITKGVKQLSKSGPSTPVRQTPQTPATRPAVGGIASLRSDLQHFEYQGPYG</sequence>
<feature type="region of interest" description="Disordered" evidence="1">
    <location>
        <begin position="21"/>
        <end position="67"/>
    </location>
</feature>
<reference evidence="2" key="2">
    <citation type="submission" date="2022-06" db="UniProtKB">
        <authorList>
            <consortium name="EnsemblMetazoa"/>
        </authorList>
    </citation>
    <scope>IDENTIFICATION</scope>
    <source>
        <strain evidence="2">DF5081</strain>
    </source>
</reference>
<protein>
    <submittedName>
        <fullName evidence="2">Uncharacterized protein</fullName>
    </submittedName>
</protein>
<accession>A0A8R1E9V1</accession>